<protein>
    <submittedName>
        <fullName evidence="1">Uncharacterized protein</fullName>
    </submittedName>
</protein>
<organism evidence="1 2">
    <name type="scientific">Trema orientale</name>
    <name type="common">Charcoal tree</name>
    <name type="synonym">Celtis orientalis</name>
    <dbReference type="NCBI Taxonomy" id="63057"/>
    <lineage>
        <taxon>Eukaryota</taxon>
        <taxon>Viridiplantae</taxon>
        <taxon>Streptophyta</taxon>
        <taxon>Embryophyta</taxon>
        <taxon>Tracheophyta</taxon>
        <taxon>Spermatophyta</taxon>
        <taxon>Magnoliopsida</taxon>
        <taxon>eudicotyledons</taxon>
        <taxon>Gunneridae</taxon>
        <taxon>Pentapetalae</taxon>
        <taxon>rosids</taxon>
        <taxon>fabids</taxon>
        <taxon>Rosales</taxon>
        <taxon>Cannabaceae</taxon>
        <taxon>Trema</taxon>
    </lineage>
</organism>
<reference evidence="2" key="1">
    <citation type="submission" date="2016-06" db="EMBL/GenBank/DDBJ databases">
        <title>Parallel loss of symbiosis genes in relatives of nitrogen-fixing non-legume Parasponia.</title>
        <authorList>
            <person name="Van Velzen R."/>
            <person name="Holmer R."/>
            <person name="Bu F."/>
            <person name="Rutten L."/>
            <person name="Van Zeijl A."/>
            <person name="Liu W."/>
            <person name="Santuari L."/>
            <person name="Cao Q."/>
            <person name="Sharma T."/>
            <person name="Shen D."/>
            <person name="Roswanjaya Y."/>
            <person name="Wardhani T."/>
            <person name="Kalhor M.S."/>
            <person name="Jansen J."/>
            <person name="Van den Hoogen J."/>
            <person name="Gungor B."/>
            <person name="Hartog M."/>
            <person name="Hontelez J."/>
            <person name="Verver J."/>
            <person name="Yang W.-C."/>
            <person name="Schijlen E."/>
            <person name="Repin R."/>
            <person name="Schilthuizen M."/>
            <person name="Schranz E."/>
            <person name="Heidstra R."/>
            <person name="Miyata K."/>
            <person name="Fedorova E."/>
            <person name="Kohlen W."/>
            <person name="Bisseling T."/>
            <person name="Smit S."/>
            <person name="Geurts R."/>
        </authorList>
    </citation>
    <scope>NUCLEOTIDE SEQUENCE [LARGE SCALE GENOMIC DNA]</scope>
    <source>
        <strain evidence="2">cv. RG33-2</strain>
    </source>
</reference>
<gene>
    <name evidence="1" type="ORF">TorRG33x02_322000</name>
</gene>
<comment type="caution">
    <text evidence="1">The sequence shown here is derived from an EMBL/GenBank/DDBJ whole genome shotgun (WGS) entry which is preliminary data.</text>
</comment>
<proteinExistence type="predicted"/>
<keyword evidence="2" id="KW-1185">Reference proteome</keyword>
<sequence>MDPRIFGKVFYGGENCLLKVILWRIRDGTQVRLREDPWLPRPLTFRPITRPLEPDVRVTDLIMYSGVWNEELIDRTFCAFLNRDAILSIPLSDGSHSDGILWHYEDSGSYTVKSRYRFSLRVLALLFSQNDGGSFSGGP</sequence>
<evidence type="ECO:0000313" key="2">
    <source>
        <dbReference type="Proteomes" id="UP000237000"/>
    </source>
</evidence>
<dbReference type="AlphaFoldDB" id="A0A2P5BGF6"/>
<dbReference type="EMBL" id="JXTC01000527">
    <property type="protein sequence ID" value="PON47863.1"/>
    <property type="molecule type" value="Genomic_DNA"/>
</dbReference>
<dbReference type="Proteomes" id="UP000237000">
    <property type="component" value="Unassembled WGS sequence"/>
</dbReference>
<evidence type="ECO:0000313" key="1">
    <source>
        <dbReference type="EMBL" id="PON47863.1"/>
    </source>
</evidence>
<dbReference type="OrthoDB" id="1938246at2759"/>
<dbReference type="InParanoid" id="A0A2P5BGF6"/>
<accession>A0A2P5BGF6</accession>
<name>A0A2P5BGF6_TREOI</name>